<reference evidence="2 3" key="1">
    <citation type="submission" date="2022-04" db="EMBL/GenBank/DDBJ databases">
        <title>Genome sequence of soybean root-associated Caulobacter segnis RL271.</title>
        <authorList>
            <person name="Longley R."/>
            <person name="Bonito G."/>
            <person name="Trigodet F."/>
            <person name="Crosson S."/>
            <person name="Fiebig A."/>
        </authorList>
    </citation>
    <scope>NUCLEOTIDE SEQUENCE [LARGE SCALE GENOMIC DNA]</scope>
    <source>
        <strain evidence="2 3">RL271</strain>
    </source>
</reference>
<dbReference type="EMBL" id="CP096040">
    <property type="protein sequence ID" value="USQ97604.1"/>
    <property type="molecule type" value="Genomic_DNA"/>
</dbReference>
<dbReference type="SMART" id="SM00530">
    <property type="entry name" value="HTH_XRE"/>
    <property type="match status" value="1"/>
</dbReference>
<dbReference type="CDD" id="cd00093">
    <property type="entry name" value="HTH_XRE"/>
    <property type="match status" value="1"/>
</dbReference>
<evidence type="ECO:0000313" key="2">
    <source>
        <dbReference type="EMBL" id="USQ97604.1"/>
    </source>
</evidence>
<sequence length="188" mass="20499">MLHDLPVGRALRRFRRLNGVKQGHLAELLTVSQATVSRWESGAQAPDEVHRQRITALIAARADHRGDAVLKRLVESSTLSVHLVCDATHRLLAASPVRAATWNIDLGTYLDTSLWRFASPEIAAAEDGLADSGWFERPYQRTCFRTGANGSAEVPVQPGLLQWETIPLSDGRIGRLATTLGSLDGVDA</sequence>
<dbReference type="Proteomes" id="UP001057520">
    <property type="component" value="Chromosome"/>
</dbReference>
<dbReference type="SUPFAM" id="SSF47413">
    <property type="entry name" value="lambda repressor-like DNA-binding domains"/>
    <property type="match status" value="1"/>
</dbReference>
<evidence type="ECO:0000259" key="1">
    <source>
        <dbReference type="PROSITE" id="PS50943"/>
    </source>
</evidence>
<protein>
    <submittedName>
        <fullName evidence="2">Helix-turn-helix domain-containing protein</fullName>
    </submittedName>
</protein>
<dbReference type="PROSITE" id="PS50943">
    <property type="entry name" value="HTH_CROC1"/>
    <property type="match status" value="1"/>
</dbReference>
<accession>A0ABY4ZZG8</accession>
<keyword evidence="3" id="KW-1185">Reference proteome</keyword>
<name>A0ABY4ZZG8_9CAUL</name>
<evidence type="ECO:0000313" key="3">
    <source>
        <dbReference type="Proteomes" id="UP001057520"/>
    </source>
</evidence>
<dbReference type="InterPro" id="IPR010982">
    <property type="entry name" value="Lambda_DNA-bd_dom_sf"/>
</dbReference>
<dbReference type="InterPro" id="IPR001387">
    <property type="entry name" value="Cro/C1-type_HTH"/>
</dbReference>
<proteinExistence type="predicted"/>
<dbReference type="Gene3D" id="1.10.260.40">
    <property type="entry name" value="lambda repressor-like DNA-binding domains"/>
    <property type="match status" value="1"/>
</dbReference>
<gene>
    <name evidence="2" type="ORF">MZV50_08730</name>
</gene>
<organism evidence="2 3">
    <name type="scientific">Caulobacter segnis</name>
    <dbReference type="NCBI Taxonomy" id="88688"/>
    <lineage>
        <taxon>Bacteria</taxon>
        <taxon>Pseudomonadati</taxon>
        <taxon>Pseudomonadota</taxon>
        <taxon>Alphaproteobacteria</taxon>
        <taxon>Caulobacterales</taxon>
        <taxon>Caulobacteraceae</taxon>
        <taxon>Caulobacter</taxon>
    </lineage>
</organism>
<feature type="domain" description="HTH cro/C1-type" evidence="1">
    <location>
        <begin position="11"/>
        <end position="47"/>
    </location>
</feature>
<dbReference type="Pfam" id="PF13560">
    <property type="entry name" value="HTH_31"/>
    <property type="match status" value="1"/>
</dbReference>